<feature type="transmembrane region" description="Helical" evidence="2">
    <location>
        <begin position="86"/>
        <end position="116"/>
    </location>
</feature>
<reference evidence="3" key="2">
    <citation type="submission" date="2023-04" db="EMBL/GenBank/DDBJ databases">
        <authorList>
            <person name="Bruccoleri R.E."/>
            <person name="Oakeley E.J."/>
            <person name="Faust A.-M."/>
            <person name="Dessus-Babus S."/>
            <person name="Altorfer M."/>
            <person name="Burckhardt D."/>
            <person name="Oertli M."/>
            <person name="Naumann U."/>
            <person name="Petersen F."/>
            <person name="Wong J."/>
        </authorList>
    </citation>
    <scope>NUCLEOTIDE SEQUENCE</scope>
    <source>
        <strain evidence="3">GSM-AAB239-AS_SAM_17_03QT</strain>
        <tissue evidence="3">Leaf</tissue>
    </source>
</reference>
<evidence type="ECO:0000256" key="2">
    <source>
        <dbReference type="SAM" id="Phobius"/>
    </source>
</evidence>
<dbReference type="Proteomes" id="UP001140949">
    <property type="component" value="Unassembled WGS sequence"/>
</dbReference>
<evidence type="ECO:0000256" key="1">
    <source>
        <dbReference type="SAM" id="MobiDB-lite"/>
    </source>
</evidence>
<gene>
    <name evidence="3" type="ORF">M6B38_389535</name>
</gene>
<dbReference type="EMBL" id="JANAVB010024395">
    <property type="protein sequence ID" value="KAJ6822438.1"/>
    <property type="molecule type" value="Genomic_DNA"/>
</dbReference>
<name>A0AAX6G281_IRIPA</name>
<reference evidence="3" key="1">
    <citation type="journal article" date="2023" name="GigaByte">
        <title>Genome assembly of the bearded iris, Iris pallida Lam.</title>
        <authorList>
            <person name="Bruccoleri R.E."/>
            <person name="Oakeley E.J."/>
            <person name="Faust A.M.E."/>
            <person name="Altorfer M."/>
            <person name="Dessus-Babus S."/>
            <person name="Burckhardt D."/>
            <person name="Oertli M."/>
            <person name="Naumann U."/>
            <person name="Petersen F."/>
            <person name="Wong J."/>
        </authorList>
    </citation>
    <scope>NUCLEOTIDE SEQUENCE</scope>
    <source>
        <strain evidence="3">GSM-AAB239-AS_SAM_17_03QT</strain>
    </source>
</reference>
<feature type="transmembrane region" description="Helical" evidence="2">
    <location>
        <begin position="136"/>
        <end position="155"/>
    </location>
</feature>
<evidence type="ECO:0000313" key="4">
    <source>
        <dbReference type="Proteomes" id="UP001140949"/>
    </source>
</evidence>
<keyword evidence="4" id="KW-1185">Reference proteome</keyword>
<keyword evidence="2" id="KW-1133">Transmembrane helix</keyword>
<organism evidence="3 4">
    <name type="scientific">Iris pallida</name>
    <name type="common">Sweet iris</name>
    <dbReference type="NCBI Taxonomy" id="29817"/>
    <lineage>
        <taxon>Eukaryota</taxon>
        <taxon>Viridiplantae</taxon>
        <taxon>Streptophyta</taxon>
        <taxon>Embryophyta</taxon>
        <taxon>Tracheophyta</taxon>
        <taxon>Spermatophyta</taxon>
        <taxon>Magnoliopsida</taxon>
        <taxon>Liliopsida</taxon>
        <taxon>Asparagales</taxon>
        <taxon>Iridaceae</taxon>
        <taxon>Iridoideae</taxon>
        <taxon>Irideae</taxon>
        <taxon>Iris</taxon>
    </lineage>
</organism>
<keyword evidence="2" id="KW-0472">Membrane</keyword>
<sequence>MAQGGSPHGRTPRGAKSAPQLATSSLPASLPSARSSILALKDVSAKHSNCNSPSAGVTSVFSFSVLTGNFNILLTGNFNIFYVVHMMRWFCLTAIIAYSLGTSTFCSLGTSTFCSLQRITRSIIILDNVCNEKINYCWLIFWDTLISYIFVYIILF</sequence>
<feature type="region of interest" description="Disordered" evidence="1">
    <location>
        <begin position="1"/>
        <end position="20"/>
    </location>
</feature>
<accession>A0AAX6G281</accession>
<dbReference type="GO" id="GO:0016853">
    <property type="term" value="F:isomerase activity"/>
    <property type="evidence" value="ECO:0007669"/>
    <property type="project" value="UniProtKB-KW"/>
</dbReference>
<evidence type="ECO:0000313" key="3">
    <source>
        <dbReference type="EMBL" id="KAJ6822438.1"/>
    </source>
</evidence>
<keyword evidence="2" id="KW-0812">Transmembrane</keyword>
<proteinExistence type="predicted"/>
<feature type="transmembrane region" description="Helical" evidence="2">
    <location>
        <begin position="55"/>
        <end position="74"/>
    </location>
</feature>
<dbReference type="AlphaFoldDB" id="A0AAX6G281"/>
<protein>
    <submittedName>
        <fullName evidence="3">Peptidyl-prolyl cis-trans isomerase Pin1</fullName>
    </submittedName>
</protein>
<keyword evidence="3" id="KW-0413">Isomerase</keyword>
<comment type="caution">
    <text evidence="3">The sequence shown here is derived from an EMBL/GenBank/DDBJ whole genome shotgun (WGS) entry which is preliminary data.</text>
</comment>